<gene>
    <name evidence="2" type="ORF">SLS56_004467</name>
</gene>
<evidence type="ECO:0000313" key="2">
    <source>
        <dbReference type="EMBL" id="KAL1631220.1"/>
    </source>
</evidence>
<evidence type="ECO:0000256" key="1">
    <source>
        <dbReference type="SAM" id="Phobius"/>
    </source>
</evidence>
<evidence type="ECO:0000313" key="3">
    <source>
        <dbReference type="Proteomes" id="UP001521116"/>
    </source>
</evidence>
<accession>A0ABR3SWD9</accession>
<dbReference type="PANTHER" id="PTHR35394">
    <property type="entry name" value="DUF3176 DOMAIN-CONTAINING PROTEIN"/>
    <property type="match status" value="1"/>
</dbReference>
<keyword evidence="1" id="KW-1133">Transmembrane helix</keyword>
<sequence length="411" mass="45421">MQAAILYGLAQPLQGAAQAATFRCPSGNCTWDAFESSAVCSLCNNVSERLQPFIARSPVQLDQVEIDKLRSDNITGLWLPNGLFLDDTTGGTFDSTTSLGVGDAARTISLKDIETLIWAITLLRGRSSTNLNTAVEAVECGIFYCVKRYESKVEDGVLLETEAVLTDAVRRNNSWWPLRQSGYESLRSAAEFYKNLQPDYPEPSAWAQSGWARIDYANTTTTRKFSSLRFDNLTSSIDRSDLMLGDGFNISQDAVVSISSYFQSTFATSGMAYLIENASAPGHTFHALVNGYRISDTQNRAKSTPSILRMLFDSPDLDATFRSLARSMSNAIRAGSDDSRVQTGRTGTTETLYRIEWGYVMTHCVVVISGSTFLILCTRTGVRRFPFGSQMLSPYCCMARMPQSICKTQRQ</sequence>
<name>A0ABR3SWD9_9PEZI</name>
<reference evidence="2 3" key="1">
    <citation type="submission" date="2024-02" db="EMBL/GenBank/DDBJ databases">
        <title>De novo assembly and annotation of 12 fungi associated with fruit tree decline syndrome in Ontario, Canada.</title>
        <authorList>
            <person name="Sulman M."/>
            <person name="Ellouze W."/>
            <person name="Ilyukhin E."/>
        </authorList>
    </citation>
    <scope>NUCLEOTIDE SEQUENCE [LARGE SCALE GENOMIC DNA]</scope>
    <source>
        <strain evidence="2 3">M1-105</strain>
    </source>
</reference>
<dbReference type="Proteomes" id="UP001521116">
    <property type="component" value="Unassembled WGS sequence"/>
</dbReference>
<feature type="transmembrane region" description="Helical" evidence="1">
    <location>
        <begin position="357"/>
        <end position="377"/>
    </location>
</feature>
<protein>
    <submittedName>
        <fullName evidence="2">Uncharacterized protein</fullName>
    </submittedName>
</protein>
<proteinExistence type="predicted"/>
<keyword evidence="3" id="KW-1185">Reference proteome</keyword>
<dbReference type="PANTHER" id="PTHR35394:SF5">
    <property type="entry name" value="DUF3176 DOMAIN-CONTAINING PROTEIN"/>
    <property type="match status" value="1"/>
</dbReference>
<dbReference type="EMBL" id="JAJVDC020000040">
    <property type="protein sequence ID" value="KAL1631220.1"/>
    <property type="molecule type" value="Genomic_DNA"/>
</dbReference>
<keyword evidence="1" id="KW-0472">Membrane</keyword>
<comment type="caution">
    <text evidence="2">The sequence shown here is derived from an EMBL/GenBank/DDBJ whole genome shotgun (WGS) entry which is preliminary data.</text>
</comment>
<organism evidence="2 3">
    <name type="scientific">Neofusicoccum ribis</name>
    <dbReference type="NCBI Taxonomy" id="45134"/>
    <lineage>
        <taxon>Eukaryota</taxon>
        <taxon>Fungi</taxon>
        <taxon>Dikarya</taxon>
        <taxon>Ascomycota</taxon>
        <taxon>Pezizomycotina</taxon>
        <taxon>Dothideomycetes</taxon>
        <taxon>Dothideomycetes incertae sedis</taxon>
        <taxon>Botryosphaeriales</taxon>
        <taxon>Botryosphaeriaceae</taxon>
        <taxon>Neofusicoccum</taxon>
    </lineage>
</organism>
<keyword evidence="1" id="KW-0812">Transmembrane</keyword>